<sequence length="272" mass="30644">MKTKYILILSLAFVLIFSGCTGSNDTDSKTSDGVAAVSSDPVVVEEPEFILITDDQITEFKELMAAYGPFEYEITQNQNNVNIALRYPDKIDEGLFVASGKMSILLLMSVSNDTEPYGNVVKSINNYQIKIYQNNHTLLGGAKKLADSEEIEWDIPQSARNLWFKESEDTAWELLGDYTDSSDAILQITTDPYLTGSDKWLIMHAYISDDWYYLEDYQKKRVAKNIGDSITLILYESGVVENGAALKIHIHDSYGTEVAENSLWTGEYTIYE</sequence>
<gene>
    <name evidence="1" type="ordered locus">MmarC6_0099</name>
</gene>
<dbReference type="AlphaFoldDB" id="A9A7H5"/>
<dbReference type="EMBL" id="CP000867">
    <property type="protein sequence ID" value="ABX00923.1"/>
    <property type="molecule type" value="Genomic_DNA"/>
</dbReference>
<organism evidence="1">
    <name type="scientific">Methanococcus maripaludis (strain C6 / ATCC BAA-1332)</name>
    <dbReference type="NCBI Taxonomy" id="444158"/>
    <lineage>
        <taxon>Archaea</taxon>
        <taxon>Methanobacteriati</taxon>
        <taxon>Methanobacteriota</taxon>
        <taxon>Methanomada group</taxon>
        <taxon>Methanococci</taxon>
        <taxon>Methanococcales</taxon>
        <taxon>Methanococcaceae</taxon>
        <taxon>Methanococcus</taxon>
    </lineage>
</organism>
<dbReference type="PROSITE" id="PS51257">
    <property type="entry name" value="PROKAR_LIPOPROTEIN"/>
    <property type="match status" value="1"/>
</dbReference>
<protein>
    <submittedName>
        <fullName evidence="1">Uncharacterized protein</fullName>
    </submittedName>
</protein>
<reference evidence="1" key="1">
    <citation type="submission" date="2007-10" db="EMBL/GenBank/DDBJ databases">
        <title>Complete sequence of Methanococcus maripaludis C6.</title>
        <authorList>
            <consortium name="US DOE Joint Genome Institute"/>
            <person name="Copeland A."/>
            <person name="Lucas S."/>
            <person name="Lapidus A."/>
            <person name="Barry K."/>
            <person name="Glavina del Rio T."/>
            <person name="Dalin E."/>
            <person name="Tice H."/>
            <person name="Pitluck S."/>
            <person name="Clum A."/>
            <person name="Schmutz J."/>
            <person name="Larimer F."/>
            <person name="Land M."/>
            <person name="Hauser L."/>
            <person name="Kyrpides N."/>
            <person name="Mikhailova N."/>
            <person name="Sieprawska-Lupa M."/>
            <person name="Whitman W.B."/>
            <person name="Richardson P."/>
        </authorList>
    </citation>
    <scope>NUCLEOTIDE SEQUENCE [LARGE SCALE GENOMIC DNA]</scope>
    <source>
        <strain evidence="1">C6</strain>
    </source>
</reference>
<name>A9A7H5_METM6</name>
<dbReference type="KEGG" id="mmx:MmarC6_0099"/>
<accession>A9A7H5</accession>
<dbReference type="HOGENOM" id="CLU_1021625_0_0_2"/>
<dbReference type="STRING" id="444158.MmarC6_0099"/>
<evidence type="ECO:0000313" key="1">
    <source>
        <dbReference type="EMBL" id="ABX00923.1"/>
    </source>
</evidence>
<proteinExistence type="predicted"/>